<dbReference type="GO" id="GO:0071949">
    <property type="term" value="F:FAD binding"/>
    <property type="evidence" value="ECO:0007669"/>
    <property type="project" value="InterPro"/>
</dbReference>
<evidence type="ECO:0000256" key="15">
    <source>
        <dbReference type="ARBA" id="ARBA00023306"/>
    </source>
</evidence>
<dbReference type="Proteomes" id="UP000199611">
    <property type="component" value="Unassembled WGS sequence"/>
</dbReference>
<keyword evidence="15 19" id="KW-0131">Cell cycle</keyword>
<dbReference type="RefSeq" id="WP_093393353.1">
    <property type="nucleotide sequence ID" value="NZ_FOUU01000001.1"/>
</dbReference>
<feature type="active site" description="Proton donor" evidence="19">
    <location>
        <position position="244"/>
    </location>
</feature>
<dbReference type="GO" id="GO:0051301">
    <property type="term" value="P:cell division"/>
    <property type="evidence" value="ECO:0007669"/>
    <property type="project" value="UniProtKB-KW"/>
</dbReference>
<dbReference type="NCBIfam" id="NF010480">
    <property type="entry name" value="PRK13905.1"/>
    <property type="match status" value="1"/>
</dbReference>
<evidence type="ECO:0000256" key="8">
    <source>
        <dbReference type="ARBA" id="ARBA00022618"/>
    </source>
</evidence>
<feature type="active site" evidence="19">
    <location>
        <position position="195"/>
    </location>
</feature>
<dbReference type="SUPFAM" id="SSF56194">
    <property type="entry name" value="Uridine diphospho-N-Acetylenolpyruvylglucosamine reductase, MurB, C-terminal domain"/>
    <property type="match status" value="1"/>
</dbReference>
<keyword evidence="9 19" id="KW-0285">Flavoprotein</keyword>
<dbReference type="InterPro" id="IPR036635">
    <property type="entry name" value="MurB_C_sf"/>
</dbReference>
<dbReference type="InterPro" id="IPR003170">
    <property type="entry name" value="MurB"/>
</dbReference>
<evidence type="ECO:0000256" key="1">
    <source>
        <dbReference type="ARBA" id="ARBA00001974"/>
    </source>
</evidence>
<dbReference type="InterPro" id="IPR011601">
    <property type="entry name" value="MurB_C"/>
</dbReference>
<dbReference type="GO" id="GO:0008360">
    <property type="term" value="P:regulation of cell shape"/>
    <property type="evidence" value="ECO:0007669"/>
    <property type="project" value="UniProtKB-KW"/>
</dbReference>
<keyword evidence="10 19" id="KW-0274">FAD</keyword>
<reference evidence="21 22" key="1">
    <citation type="submission" date="2016-10" db="EMBL/GenBank/DDBJ databases">
        <authorList>
            <person name="de Groot N.N."/>
        </authorList>
    </citation>
    <scope>NUCLEOTIDE SEQUENCE [LARGE SCALE GENOMIC DNA]</scope>
    <source>
        <strain evidence="21 22">DSM 9990</strain>
    </source>
</reference>
<dbReference type="GO" id="GO:0008762">
    <property type="term" value="F:UDP-N-acetylmuramate dehydrogenase activity"/>
    <property type="evidence" value="ECO:0007669"/>
    <property type="project" value="UniProtKB-UniRule"/>
</dbReference>
<proteinExistence type="inferred from homology"/>
<keyword evidence="11 19" id="KW-0521">NADP</keyword>
<dbReference type="PANTHER" id="PTHR21071:SF4">
    <property type="entry name" value="UDP-N-ACETYLENOLPYRUVOYLGLUCOSAMINE REDUCTASE"/>
    <property type="match status" value="1"/>
</dbReference>
<evidence type="ECO:0000256" key="10">
    <source>
        <dbReference type="ARBA" id="ARBA00022827"/>
    </source>
</evidence>
<dbReference type="InterPro" id="IPR036318">
    <property type="entry name" value="FAD-bd_PCMH-like_sf"/>
</dbReference>
<dbReference type="Gene3D" id="3.30.43.10">
    <property type="entry name" value="Uridine Diphospho-n-acetylenolpyruvylglucosamine Reductase, domain 2"/>
    <property type="match status" value="1"/>
</dbReference>
<dbReference type="Pfam" id="PF02873">
    <property type="entry name" value="MurB_C"/>
    <property type="match status" value="1"/>
</dbReference>
<evidence type="ECO:0000313" key="22">
    <source>
        <dbReference type="Proteomes" id="UP000199611"/>
    </source>
</evidence>
<dbReference type="GO" id="GO:0071555">
    <property type="term" value="P:cell wall organization"/>
    <property type="evidence" value="ECO:0007669"/>
    <property type="project" value="UniProtKB-KW"/>
</dbReference>
<dbReference type="NCBIfam" id="TIGR00179">
    <property type="entry name" value="murB"/>
    <property type="match status" value="1"/>
</dbReference>
<protein>
    <recommendedName>
        <fullName evidence="6 19">UDP-N-acetylenolpyruvoylglucosamine reductase</fullName>
        <ecNumber evidence="5 19">1.3.1.98</ecNumber>
    </recommendedName>
    <alternativeName>
        <fullName evidence="17 19">UDP-N-acetylmuramate dehydrogenase</fullName>
    </alternativeName>
</protein>
<evidence type="ECO:0000256" key="9">
    <source>
        <dbReference type="ARBA" id="ARBA00022630"/>
    </source>
</evidence>
<dbReference type="Gene3D" id="3.90.78.10">
    <property type="entry name" value="UDP-N-acetylenolpyruvoylglucosamine reductase, C-terminal domain"/>
    <property type="match status" value="1"/>
</dbReference>
<evidence type="ECO:0000313" key="21">
    <source>
        <dbReference type="EMBL" id="SFM51192.1"/>
    </source>
</evidence>
<accession>A0A1I4RFZ9</accession>
<comment type="cofactor">
    <cofactor evidence="1 19">
        <name>FAD</name>
        <dbReference type="ChEBI" id="CHEBI:57692"/>
    </cofactor>
</comment>
<dbReference type="HAMAP" id="MF_00037">
    <property type="entry name" value="MurB"/>
    <property type="match status" value="1"/>
</dbReference>
<dbReference type="InterPro" id="IPR016166">
    <property type="entry name" value="FAD-bd_PCMH"/>
</dbReference>
<evidence type="ECO:0000256" key="4">
    <source>
        <dbReference type="ARBA" id="ARBA00004752"/>
    </source>
</evidence>
<sequence>MIEPALKEFIQMVEKDRLQRVRCLQREPLSRHTTFRIGGPVDLFVEVFYPDDVAKIMSFCKTNGLPIKIMGGGSNLLVSDGGVRGLVVKLEAAKVDDFFRETANDGLAYRDDGNVIVRVHGGLKTKTLISWCVRMGFSGCEFLAGIPATVGGAVKMNAGTQRGCMGDVVETVEVIDSEGKYHVLDYMKDCRPSYRHADIPESGVVVSATFRLLRSRPDKVRLKVKSIMKERLEKQPLGYPSAGCVFRNPAQNLSAGYLIDKCALKGVRIGDAEISAKHANWIINRGRATAKEVLSLIEMVKKRVFDEFGLVLQEELEIWHEDETM</sequence>
<feature type="domain" description="FAD-binding PCMH-type" evidence="20">
    <location>
        <begin position="36"/>
        <end position="215"/>
    </location>
</feature>
<dbReference type="InterPro" id="IPR016169">
    <property type="entry name" value="FAD-bd_PCMH_sub2"/>
</dbReference>
<comment type="pathway">
    <text evidence="4 19">Cell wall biogenesis; peptidoglycan biosynthesis.</text>
</comment>
<dbReference type="InterPro" id="IPR016167">
    <property type="entry name" value="FAD-bd_PCMH_sub1"/>
</dbReference>
<dbReference type="Gene3D" id="3.30.465.10">
    <property type="match status" value="1"/>
</dbReference>
<keyword evidence="14 19" id="KW-0560">Oxidoreductase</keyword>
<name>A0A1I4RFZ9_9BACT</name>
<evidence type="ECO:0000256" key="7">
    <source>
        <dbReference type="ARBA" id="ARBA00022490"/>
    </source>
</evidence>
<dbReference type="AlphaFoldDB" id="A0A1I4RFZ9"/>
<evidence type="ECO:0000256" key="2">
    <source>
        <dbReference type="ARBA" id="ARBA00003921"/>
    </source>
</evidence>
<organism evidence="21 22">
    <name type="scientific">Thermodesulforhabdus norvegica</name>
    <dbReference type="NCBI Taxonomy" id="39841"/>
    <lineage>
        <taxon>Bacteria</taxon>
        <taxon>Pseudomonadati</taxon>
        <taxon>Thermodesulfobacteriota</taxon>
        <taxon>Syntrophobacteria</taxon>
        <taxon>Syntrophobacterales</taxon>
        <taxon>Thermodesulforhabdaceae</taxon>
        <taxon>Thermodesulforhabdus</taxon>
    </lineage>
</organism>
<evidence type="ECO:0000256" key="12">
    <source>
        <dbReference type="ARBA" id="ARBA00022960"/>
    </source>
</evidence>
<dbReference type="STRING" id="39841.SAMN05660836_00600"/>
<comment type="catalytic activity">
    <reaction evidence="18 19">
        <text>UDP-N-acetyl-alpha-D-muramate + NADP(+) = UDP-N-acetyl-3-O-(1-carboxyvinyl)-alpha-D-glucosamine + NADPH + H(+)</text>
        <dbReference type="Rhea" id="RHEA:12248"/>
        <dbReference type="ChEBI" id="CHEBI:15378"/>
        <dbReference type="ChEBI" id="CHEBI:57783"/>
        <dbReference type="ChEBI" id="CHEBI:58349"/>
        <dbReference type="ChEBI" id="CHEBI:68483"/>
        <dbReference type="ChEBI" id="CHEBI:70757"/>
        <dbReference type="EC" id="1.3.1.98"/>
    </reaction>
</comment>
<comment type="subcellular location">
    <subcellularLocation>
        <location evidence="3 19">Cytoplasm</location>
    </subcellularLocation>
</comment>
<evidence type="ECO:0000256" key="5">
    <source>
        <dbReference type="ARBA" id="ARBA00012518"/>
    </source>
</evidence>
<dbReference type="OrthoDB" id="9804753at2"/>
<evidence type="ECO:0000256" key="14">
    <source>
        <dbReference type="ARBA" id="ARBA00023002"/>
    </source>
</evidence>
<comment type="similarity">
    <text evidence="19">Belongs to the MurB family.</text>
</comment>
<keyword evidence="22" id="KW-1185">Reference proteome</keyword>
<keyword evidence="7 19" id="KW-0963">Cytoplasm</keyword>
<evidence type="ECO:0000256" key="18">
    <source>
        <dbReference type="ARBA" id="ARBA00048914"/>
    </source>
</evidence>
<dbReference type="GO" id="GO:0005829">
    <property type="term" value="C:cytosol"/>
    <property type="evidence" value="ECO:0007669"/>
    <property type="project" value="TreeGrafter"/>
</dbReference>
<dbReference type="GO" id="GO:0009252">
    <property type="term" value="P:peptidoglycan biosynthetic process"/>
    <property type="evidence" value="ECO:0007669"/>
    <property type="project" value="UniProtKB-UniRule"/>
</dbReference>
<keyword evidence="16 19" id="KW-0961">Cell wall biogenesis/degradation</keyword>
<evidence type="ECO:0000256" key="13">
    <source>
        <dbReference type="ARBA" id="ARBA00022984"/>
    </source>
</evidence>
<evidence type="ECO:0000256" key="17">
    <source>
        <dbReference type="ARBA" id="ARBA00031026"/>
    </source>
</evidence>
<keyword evidence="12 19" id="KW-0133">Cell shape</keyword>
<dbReference type="InterPro" id="IPR006094">
    <property type="entry name" value="Oxid_FAD_bind_N"/>
</dbReference>
<dbReference type="EC" id="1.3.1.98" evidence="5 19"/>
<evidence type="ECO:0000256" key="16">
    <source>
        <dbReference type="ARBA" id="ARBA00023316"/>
    </source>
</evidence>
<evidence type="ECO:0000256" key="6">
    <source>
        <dbReference type="ARBA" id="ARBA00015188"/>
    </source>
</evidence>
<gene>
    <name evidence="19" type="primary">murB</name>
    <name evidence="21" type="ORF">SAMN05660836_00600</name>
</gene>
<dbReference type="EMBL" id="FOUU01000001">
    <property type="protein sequence ID" value="SFM51192.1"/>
    <property type="molecule type" value="Genomic_DNA"/>
</dbReference>
<dbReference type="Pfam" id="PF01565">
    <property type="entry name" value="FAD_binding_4"/>
    <property type="match status" value="1"/>
</dbReference>
<dbReference type="PROSITE" id="PS51387">
    <property type="entry name" value="FAD_PCMH"/>
    <property type="match status" value="1"/>
</dbReference>
<dbReference type="PANTHER" id="PTHR21071">
    <property type="entry name" value="UDP-N-ACETYLENOLPYRUVOYLGLUCOSAMINE REDUCTASE"/>
    <property type="match status" value="1"/>
</dbReference>
<evidence type="ECO:0000256" key="19">
    <source>
        <dbReference type="HAMAP-Rule" id="MF_00037"/>
    </source>
</evidence>
<comment type="function">
    <text evidence="2 19">Cell wall formation.</text>
</comment>
<evidence type="ECO:0000256" key="11">
    <source>
        <dbReference type="ARBA" id="ARBA00022857"/>
    </source>
</evidence>
<evidence type="ECO:0000256" key="3">
    <source>
        <dbReference type="ARBA" id="ARBA00004496"/>
    </source>
</evidence>
<keyword evidence="13 19" id="KW-0573">Peptidoglycan synthesis</keyword>
<feature type="active site" evidence="19">
    <location>
        <position position="315"/>
    </location>
</feature>
<dbReference type="UniPathway" id="UPA00219"/>
<evidence type="ECO:0000259" key="20">
    <source>
        <dbReference type="PROSITE" id="PS51387"/>
    </source>
</evidence>
<keyword evidence="8 19" id="KW-0132">Cell division</keyword>
<dbReference type="SUPFAM" id="SSF56176">
    <property type="entry name" value="FAD-binding/transporter-associated domain-like"/>
    <property type="match status" value="1"/>
</dbReference>